<dbReference type="GO" id="GO:0005615">
    <property type="term" value="C:extracellular space"/>
    <property type="evidence" value="ECO:0007669"/>
    <property type="project" value="TreeGrafter"/>
</dbReference>
<dbReference type="GO" id="GO:0019731">
    <property type="term" value="P:antibacterial humoral response"/>
    <property type="evidence" value="ECO:0007669"/>
    <property type="project" value="TreeGrafter"/>
</dbReference>
<feature type="domain" description="WAP" evidence="4">
    <location>
        <begin position="115"/>
        <end position="165"/>
    </location>
</feature>
<gene>
    <name evidence="6" type="primary">LOC116950785</name>
</gene>
<sequence>MMMMARISASSRLALPMMMMIAMLQLLQSPSAVAVKPGSCPTLRTAPAGTCDEACTVDESCPGEQKCCSNGCGHSCVEAQVLGPSDVEPLVLKPIQVELGEASLSNGTLLGRVRPEVRPGCCQDPDPFPIRRCKWKNDLCRGDGECPGVQKCCPHSCGNRCEDVKRAKPKPGECPFVDTRLIRCAFRPPQCSEDWQCPGEQKCCNTGCVTACSKPAIVKPGSCPAMPVGFKPTCDIRCLNDDSCPEDQKCCSNGCGRLCLRPASSIGIPKPGQCPFVNSELIRCQFRRDRGECSADWQCPGEQKCCDTGCTMACSKPATVVKIGMCPVHDYSEINCFRYENGCSGDASCPGNQMCCSVTCGVGCVEPEPVVKAGRCPIRQESFLRLSCSGRREDCTGDAGCPGKQKCCLAMCGVGCVDPVPESIG</sequence>
<accession>A0AAJ7X989</accession>
<feature type="domain" description="WAP" evidence="4">
    <location>
        <begin position="319"/>
        <end position="368"/>
    </location>
</feature>
<dbReference type="KEGG" id="pmrn:116950785"/>
<dbReference type="RefSeq" id="XP_032824738.1">
    <property type="nucleotide sequence ID" value="XM_032968847.1"/>
</dbReference>
<dbReference type="PANTHER" id="PTHR19441:SF30">
    <property type="entry name" value="ELAFIN"/>
    <property type="match status" value="1"/>
</dbReference>
<organism evidence="5 6">
    <name type="scientific">Petromyzon marinus</name>
    <name type="common">Sea lamprey</name>
    <dbReference type="NCBI Taxonomy" id="7757"/>
    <lineage>
        <taxon>Eukaryota</taxon>
        <taxon>Metazoa</taxon>
        <taxon>Chordata</taxon>
        <taxon>Craniata</taxon>
        <taxon>Vertebrata</taxon>
        <taxon>Cyclostomata</taxon>
        <taxon>Hyperoartia</taxon>
        <taxon>Petromyzontiformes</taxon>
        <taxon>Petromyzontidae</taxon>
        <taxon>Petromyzon</taxon>
    </lineage>
</organism>
<reference evidence="6" key="1">
    <citation type="submission" date="2025-08" db="UniProtKB">
        <authorList>
            <consortium name="RefSeq"/>
        </authorList>
    </citation>
    <scope>IDENTIFICATION</scope>
    <source>
        <tissue evidence="6">Sperm</tissue>
    </source>
</reference>
<protein>
    <submittedName>
        <fullName evidence="6">Balbiani ring protein 3-like</fullName>
    </submittedName>
</protein>
<dbReference type="PANTHER" id="PTHR19441">
    <property type="entry name" value="WHEY ACDIC PROTEIN WAP"/>
    <property type="match status" value="1"/>
</dbReference>
<dbReference type="SMART" id="SM00217">
    <property type="entry name" value="WAP"/>
    <property type="match status" value="7"/>
</dbReference>
<dbReference type="PRINTS" id="PR00003">
    <property type="entry name" value="4DISULPHCORE"/>
</dbReference>
<evidence type="ECO:0000256" key="3">
    <source>
        <dbReference type="SAM" id="SignalP"/>
    </source>
</evidence>
<dbReference type="GO" id="GO:0004867">
    <property type="term" value="F:serine-type endopeptidase inhibitor activity"/>
    <property type="evidence" value="ECO:0007669"/>
    <property type="project" value="TreeGrafter"/>
</dbReference>
<keyword evidence="2" id="KW-1015">Disulfide bond</keyword>
<dbReference type="CDD" id="cd00199">
    <property type="entry name" value="WAP"/>
    <property type="match status" value="2"/>
</dbReference>
<feature type="domain" description="WAP" evidence="4">
    <location>
        <begin position="218"/>
        <end position="263"/>
    </location>
</feature>
<dbReference type="Pfam" id="PF00095">
    <property type="entry name" value="WAP"/>
    <property type="match status" value="7"/>
</dbReference>
<dbReference type="GeneID" id="116950785"/>
<dbReference type="AlphaFoldDB" id="A0AAJ7X989"/>
<dbReference type="InterPro" id="IPR050514">
    <property type="entry name" value="WAP_four-disulfide_core"/>
</dbReference>
<keyword evidence="5" id="KW-1185">Reference proteome</keyword>
<dbReference type="FunFam" id="4.10.75.10:FF:000001">
    <property type="entry name" value="Anosmin 1"/>
    <property type="match status" value="1"/>
</dbReference>
<feature type="domain" description="WAP" evidence="4">
    <location>
        <begin position="33"/>
        <end position="80"/>
    </location>
</feature>
<feature type="chain" id="PRO_5042591577" evidence="3">
    <location>
        <begin position="35"/>
        <end position="425"/>
    </location>
</feature>
<feature type="domain" description="WAP" evidence="4">
    <location>
        <begin position="369"/>
        <end position="420"/>
    </location>
</feature>
<name>A0AAJ7X989_PETMA</name>
<feature type="domain" description="WAP" evidence="4">
    <location>
        <begin position="267"/>
        <end position="318"/>
    </location>
</feature>
<evidence type="ECO:0000313" key="5">
    <source>
        <dbReference type="Proteomes" id="UP001318040"/>
    </source>
</evidence>
<feature type="signal peptide" evidence="3">
    <location>
        <begin position="1"/>
        <end position="34"/>
    </location>
</feature>
<evidence type="ECO:0000259" key="4">
    <source>
        <dbReference type="PROSITE" id="PS51390"/>
    </source>
</evidence>
<dbReference type="Gene3D" id="4.10.75.10">
    <property type="entry name" value="Elafin-like"/>
    <property type="match status" value="7"/>
</dbReference>
<proteinExistence type="predicted"/>
<dbReference type="Proteomes" id="UP001318040">
    <property type="component" value="Chromosome 40"/>
</dbReference>
<evidence type="ECO:0000313" key="6">
    <source>
        <dbReference type="RefSeq" id="XP_032824738.1"/>
    </source>
</evidence>
<keyword evidence="1 3" id="KW-0732">Signal</keyword>
<feature type="domain" description="WAP" evidence="4">
    <location>
        <begin position="167"/>
        <end position="216"/>
    </location>
</feature>
<dbReference type="InterPro" id="IPR008197">
    <property type="entry name" value="WAP_dom"/>
</dbReference>
<evidence type="ECO:0000256" key="1">
    <source>
        <dbReference type="ARBA" id="ARBA00022729"/>
    </source>
</evidence>
<dbReference type="GO" id="GO:0045087">
    <property type="term" value="P:innate immune response"/>
    <property type="evidence" value="ECO:0007669"/>
    <property type="project" value="TreeGrafter"/>
</dbReference>
<evidence type="ECO:0000256" key="2">
    <source>
        <dbReference type="ARBA" id="ARBA00023157"/>
    </source>
</evidence>
<dbReference type="PROSITE" id="PS51390">
    <property type="entry name" value="WAP"/>
    <property type="match status" value="7"/>
</dbReference>
<dbReference type="SUPFAM" id="SSF57256">
    <property type="entry name" value="Elafin-like"/>
    <property type="match status" value="6"/>
</dbReference>
<dbReference type="InterPro" id="IPR036645">
    <property type="entry name" value="Elafin-like_sf"/>
</dbReference>